<gene>
    <name evidence="2" type="ORF">LOC71_05290</name>
</gene>
<dbReference type="PANTHER" id="PTHR30399:SF1">
    <property type="entry name" value="UTP PYROPHOSPHATASE"/>
    <property type="match status" value="1"/>
</dbReference>
<comment type="caution">
    <text evidence="2">The sequence shown here is derived from an EMBL/GenBank/DDBJ whole genome shotgun (WGS) entry which is preliminary data.</text>
</comment>
<dbReference type="InterPro" id="IPR053136">
    <property type="entry name" value="UTP_pyrophosphatase-like"/>
</dbReference>
<sequence length="241" mass="28720">MKTESYQIRVSGMAIDVDRKNVENLHLAVYPPAGRVRVAAPTEMSRDAVRLVVIDKLGWIKRQRRSFDKQARQSRREYVSGETHYVWGRRCRMQVYEISGPQHVQLVGTSLKLFVRPDSKRDQREQVINNWYRSELRTRAAEHFAKWSPIVGKSPDDWQIRRMKTKWGSCKKETKRIWLNLELAKKPPECLQYIVVHELVHLIERHHNEKFKAVLERCLPTWRIARDRLNEAPLAHEDWEY</sequence>
<evidence type="ECO:0000313" key="3">
    <source>
        <dbReference type="Proteomes" id="UP001430306"/>
    </source>
</evidence>
<dbReference type="PANTHER" id="PTHR30399">
    <property type="entry name" value="UNCHARACTERIZED PROTEIN YGJP"/>
    <property type="match status" value="1"/>
</dbReference>
<organism evidence="2 3">
    <name type="scientific">Rhodopirellula halodulae</name>
    <dbReference type="NCBI Taxonomy" id="2894198"/>
    <lineage>
        <taxon>Bacteria</taxon>
        <taxon>Pseudomonadati</taxon>
        <taxon>Planctomycetota</taxon>
        <taxon>Planctomycetia</taxon>
        <taxon>Pirellulales</taxon>
        <taxon>Pirellulaceae</taxon>
        <taxon>Rhodopirellula</taxon>
    </lineage>
</organism>
<proteinExistence type="predicted"/>
<name>A0ABS8NDP9_9BACT</name>
<protein>
    <submittedName>
        <fullName evidence="2">M48 family metallopeptidase</fullName>
    </submittedName>
</protein>
<reference evidence="2" key="1">
    <citation type="submission" date="2021-11" db="EMBL/GenBank/DDBJ databases">
        <title>Genome sequence.</title>
        <authorList>
            <person name="Sun Q."/>
        </authorList>
    </citation>
    <scope>NUCLEOTIDE SEQUENCE</scope>
    <source>
        <strain evidence="2">JC740</strain>
    </source>
</reference>
<dbReference type="CDD" id="cd07344">
    <property type="entry name" value="M48_yhfN_like"/>
    <property type="match status" value="1"/>
</dbReference>
<dbReference type="Gene3D" id="3.30.2010.10">
    <property type="entry name" value="Metalloproteases ('zincins'), catalytic domain"/>
    <property type="match status" value="1"/>
</dbReference>
<feature type="domain" description="YgjP-like metallopeptidase" evidence="1">
    <location>
        <begin position="27"/>
        <end position="231"/>
    </location>
</feature>
<accession>A0ABS8NDP9</accession>
<dbReference type="Proteomes" id="UP001430306">
    <property type="component" value="Unassembled WGS sequence"/>
</dbReference>
<dbReference type="Pfam" id="PF01863">
    <property type="entry name" value="YgjP-like"/>
    <property type="match status" value="1"/>
</dbReference>
<dbReference type="InterPro" id="IPR002725">
    <property type="entry name" value="YgjP-like_metallopeptidase"/>
</dbReference>
<evidence type="ECO:0000313" key="2">
    <source>
        <dbReference type="EMBL" id="MCC9641680.1"/>
    </source>
</evidence>
<evidence type="ECO:0000259" key="1">
    <source>
        <dbReference type="Pfam" id="PF01863"/>
    </source>
</evidence>
<dbReference type="RefSeq" id="WP_230272032.1">
    <property type="nucleotide sequence ID" value="NZ_JAJKFW010000012.1"/>
</dbReference>
<keyword evidence="3" id="KW-1185">Reference proteome</keyword>
<dbReference type="EMBL" id="JAJKFW010000012">
    <property type="protein sequence ID" value="MCC9641680.1"/>
    <property type="molecule type" value="Genomic_DNA"/>
</dbReference>